<evidence type="ECO:0000313" key="3">
    <source>
        <dbReference type="Proteomes" id="UP000324101"/>
    </source>
</evidence>
<feature type="domain" description="N-acetyltransferase" evidence="1">
    <location>
        <begin position="31"/>
        <end position="228"/>
    </location>
</feature>
<keyword evidence="2" id="KW-0808">Transferase</keyword>
<dbReference type="InterPro" id="IPR000182">
    <property type="entry name" value="GNAT_dom"/>
</dbReference>
<dbReference type="InterPro" id="IPR016181">
    <property type="entry name" value="Acyl_CoA_acyltransferase"/>
</dbReference>
<accession>A0A5P2DXR2</accession>
<dbReference type="GO" id="GO:0016747">
    <property type="term" value="F:acyltransferase activity, transferring groups other than amino-acyl groups"/>
    <property type="evidence" value="ECO:0007669"/>
    <property type="project" value="InterPro"/>
</dbReference>
<dbReference type="SUPFAM" id="SSF55729">
    <property type="entry name" value="Acyl-CoA N-acyltransferases (Nat)"/>
    <property type="match status" value="1"/>
</dbReference>
<protein>
    <submittedName>
        <fullName evidence="2">N-acetyltransferase</fullName>
    </submittedName>
</protein>
<evidence type="ECO:0000313" key="2">
    <source>
        <dbReference type="EMBL" id="QES58051.1"/>
    </source>
</evidence>
<dbReference type="Gene3D" id="3.40.630.30">
    <property type="match status" value="1"/>
</dbReference>
<evidence type="ECO:0000259" key="1">
    <source>
        <dbReference type="PROSITE" id="PS51186"/>
    </source>
</evidence>
<dbReference type="Proteomes" id="UP000324101">
    <property type="component" value="Chromosome"/>
</dbReference>
<proteinExistence type="predicted"/>
<reference evidence="2 3" key="1">
    <citation type="submission" date="2018-05" db="EMBL/GenBank/DDBJ databases">
        <title>Streptomyces venezuelae.</title>
        <authorList>
            <person name="Kim W."/>
            <person name="Lee N."/>
            <person name="Cho B.-K."/>
        </authorList>
    </citation>
    <scope>NUCLEOTIDE SEQUENCE [LARGE SCALE GENOMIC DNA]</scope>
    <source>
        <strain evidence="2 3">ATCC 21018</strain>
    </source>
</reference>
<organism evidence="2 3">
    <name type="scientific">Streptomyces venezuelae</name>
    <dbReference type="NCBI Taxonomy" id="54571"/>
    <lineage>
        <taxon>Bacteria</taxon>
        <taxon>Bacillati</taxon>
        <taxon>Actinomycetota</taxon>
        <taxon>Actinomycetes</taxon>
        <taxon>Kitasatosporales</taxon>
        <taxon>Streptomycetaceae</taxon>
        <taxon>Streptomyces</taxon>
    </lineage>
</organism>
<dbReference type="EMBL" id="CP029189">
    <property type="protein sequence ID" value="QES58051.1"/>
    <property type="molecule type" value="Genomic_DNA"/>
</dbReference>
<name>A0A5P2DXR2_STRVZ</name>
<gene>
    <name evidence="2" type="ORF">DEJ51_31115</name>
</gene>
<dbReference type="AlphaFoldDB" id="A0A5P2DXR2"/>
<sequence>MAKRVAKKGSSRPVRLTAGRLRDGWPAPRSTRVRLATAADTDVVDALLGTAGVRLMPALRSSIEEGTAGAALLNGLDGTTKTFFEDFARRTAGHAMADSMASVSLTLVAADRQDRPVGVLSVTAPGTVIERALDHGYSDVEALTLSVAIGKVHGLAVADEARGQGIASTLMKRAWQVYEQLDYFLLYGSFETERDLGSLYTGCGYGVHAAGQGFLLDRIGLPFGVNAGPDQCVFTRWRPRR</sequence>
<dbReference type="PROSITE" id="PS51186">
    <property type="entry name" value="GNAT"/>
    <property type="match status" value="1"/>
</dbReference>
<dbReference type="CDD" id="cd04301">
    <property type="entry name" value="NAT_SF"/>
    <property type="match status" value="1"/>
</dbReference>
<dbReference type="OrthoDB" id="572496at2"/>
<dbReference type="Pfam" id="PF13508">
    <property type="entry name" value="Acetyltransf_7"/>
    <property type="match status" value="1"/>
</dbReference>